<organism evidence="2 3">
    <name type="scientific">Rotaria magnacalcarata</name>
    <dbReference type="NCBI Taxonomy" id="392030"/>
    <lineage>
        <taxon>Eukaryota</taxon>
        <taxon>Metazoa</taxon>
        <taxon>Spiralia</taxon>
        <taxon>Gnathifera</taxon>
        <taxon>Rotifera</taxon>
        <taxon>Eurotatoria</taxon>
        <taxon>Bdelloidea</taxon>
        <taxon>Philodinida</taxon>
        <taxon>Philodinidae</taxon>
        <taxon>Rotaria</taxon>
    </lineage>
</organism>
<evidence type="ECO:0000313" key="2">
    <source>
        <dbReference type="EMBL" id="CAF5221720.1"/>
    </source>
</evidence>
<feature type="compositionally biased region" description="Low complexity" evidence="1">
    <location>
        <begin position="67"/>
        <end position="85"/>
    </location>
</feature>
<dbReference type="EMBL" id="CAJOBI010351898">
    <property type="protein sequence ID" value="CAF5221720.1"/>
    <property type="molecule type" value="Genomic_DNA"/>
</dbReference>
<name>A0A8S3JWA0_9BILA</name>
<feature type="compositionally biased region" description="Low complexity" evidence="1">
    <location>
        <begin position="149"/>
        <end position="158"/>
    </location>
</feature>
<feature type="non-terminal residue" evidence="2">
    <location>
        <position position="1"/>
    </location>
</feature>
<comment type="caution">
    <text evidence="2">The sequence shown here is derived from an EMBL/GenBank/DDBJ whole genome shotgun (WGS) entry which is preliminary data.</text>
</comment>
<gene>
    <name evidence="2" type="ORF">SMN809_LOCUS82499</name>
</gene>
<feature type="region of interest" description="Disordered" evidence="1">
    <location>
        <begin position="46"/>
        <end position="158"/>
    </location>
</feature>
<dbReference type="Proteomes" id="UP000676336">
    <property type="component" value="Unassembled WGS sequence"/>
</dbReference>
<evidence type="ECO:0000313" key="3">
    <source>
        <dbReference type="Proteomes" id="UP000676336"/>
    </source>
</evidence>
<reference evidence="2" key="1">
    <citation type="submission" date="2021-02" db="EMBL/GenBank/DDBJ databases">
        <authorList>
            <person name="Nowell W R."/>
        </authorList>
    </citation>
    <scope>NUCLEOTIDE SEQUENCE</scope>
</reference>
<evidence type="ECO:0000256" key="1">
    <source>
        <dbReference type="SAM" id="MobiDB-lite"/>
    </source>
</evidence>
<accession>A0A8S3JWA0</accession>
<protein>
    <submittedName>
        <fullName evidence="2">Uncharacterized protein</fullName>
    </submittedName>
</protein>
<dbReference type="AlphaFoldDB" id="A0A8S3JWA0"/>
<sequence>MSPRNQYTITSDSTFLQTNNQVFVFTTQLANEAADAIIFEKQTFSSDSQHHNGNGGPPPNWPHPHFHPSQQQQQQQQPPFGRLTPGPGGLPPPSHILPPGALMMNGQPPSDGIENLTPERAKHRKNQLNKIEDLKTKITGGRSRGGRTKGNAAATAAA</sequence>
<proteinExistence type="predicted"/>